<protein>
    <submittedName>
        <fullName evidence="1">Uncharacterized protein</fullName>
    </submittedName>
</protein>
<name>A0A6A3KB51_9STRA</name>
<dbReference type="EMBL" id="QXFV01001500">
    <property type="protein sequence ID" value="KAE9004409.1"/>
    <property type="molecule type" value="Genomic_DNA"/>
</dbReference>
<comment type="caution">
    <text evidence="1">The sequence shown here is derived from an EMBL/GenBank/DDBJ whole genome shotgun (WGS) entry which is preliminary data.</text>
</comment>
<gene>
    <name evidence="1" type="ORF">PR001_g17722</name>
    <name evidence="2" type="ORF">PR003_g19144</name>
</gene>
<dbReference type="EMBL" id="QXFT01001588">
    <property type="protein sequence ID" value="KAE9314816.1"/>
    <property type="molecule type" value="Genomic_DNA"/>
</dbReference>
<dbReference type="AlphaFoldDB" id="A0A6A3KB51"/>
<proteinExistence type="predicted"/>
<evidence type="ECO:0000313" key="4">
    <source>
        <dbReference type="Proteomes" id="UP000434957"/>
    </source>
</evidence>
<evidence type="ECO:0000313" key="3">
    <source>
        <dbReference type="Proteomes" id="UP000429607"/>
    </source>
</evidence>
<evidence type="ECO:0000313" key="2">
    <source>
        <dbReference type="EMBL" id="KAE9314816.1"/>
    </source>
</evidence>
<organism evidence="1 3">
    <name type="scientific">Phytophthora rubi</name>
    <dbReference type="NCBI Taxonomy" id="129364"/>
    <lineage>
        <taxon>Eukaryota</taxon>
        <taxon>Sar</taxon>
        <taxon>Stramenopiles</taxon>
        <taxon>Oomycota</taxon>
        <taxon>Peronosporomycetes</taxon>
        <taxon>Peronosporales</taxon>
        <taxon>Peronosporaceae</taxon>
        <taxon>Phytophthora</taxon>
    </lineage>
</organism>
<dbReference type="Proteomes" id="UP000434957">
    <property type="component" value="Unassembled WGS sequence"/>
</dbReference>
<sequence>MTCRTLAFCWYALAPVQQFRPGKHVSLASLASPQQAAYSAHAPGYSDAYDAYHKANVFTTALERSLQSATANVVALPSVLHLHT</sequence>
<reference evidence="1 3" key="1">
    <citation type="submission" date="2018-09" db="EMBL/GenBank/DDBJ databases">
        <title>Genomic investigation of the strawberry pathogen Phytophthora fragariae indicates pathogenicity is determined by transcriptional variation in three key races.</title>
        <authorList>
            <person name="Adams T.M."/>
            <person name="Armitage A.D."/>
            <person name="Sobczyk M.K."/>
            <person name="Bates H.J."/>
            <person name="Dunwell J.M."/>
            <person name="Nellist C.F."/>
            <person name="Harrison R.J."/>
        </authorList>
    </citation>
    <scope>NUCLEOTIDE SEQUENCE [LARGE SCALE GENOMIC DNA]</scope>
    <source>
        <strain evidence="1 3">SCRP249</strain>
        <strain evidence="2 4">SCRP333</strain>
    </source>
</reference>
<accession>A0A6A3KB51</accession>
<dbReference type="Proteomes" id="UP000429607">
    <property type="component" value="Unassembled WGS sequence"/>
</dbReference>
<keyword evidence="4" id="KW-1185">Reference proteome</keyword>
<evidence type="ECO:0000313" key="1">
    <source>
        <dbReference type="EMBL" id="KAE9004409.1"/>
    </source>
</evidence>